<dbReference type="InterPro" id="IPR011576">
    <property type="entry name" value="Pyridox_Oxase_N"/>
</dbReference>
<gene>
    <name evidence="3" type="ORF">N6Q81_03955</name>
</gene>
<evidence type="ECO:0000313" key="3">
    <source>
        <dbReference type="EMBL" id="UXI77264.1"/>
    </source>
</evidence>
<dbReference type="Gene3D" id="2.30.110.10">
    <property type="entry name" value="Electron Transport, Fmn-binding Protein, Chain A"/>
    <property type="match status" value="1"/>
</dbReference>
<accession>A0ABY6BR31</accession>
<keyword evidence="1" id="KW-0560">Oxidoreductase</keyword>
<dbReference type="InterPro" id="IPR012349">
    <property type="entry name" value="Split_barrel_FMN-bd"/>
</dbReference>
<evidence type="ECO:0000256" key="1">
    <source>
        <dbReference type="ARBA" id="ARBA00023002"/>
    </source>
</evidence>
<name>A0ABY6BR31_9ACTN</name>
<evidence type="ECO:0000259" key="2">
    <source>
        <dbReference type="Pfam" id="PF01243"/>
    </source>
</evidence>
<dbReference type="EMBL" id="CP104697">
    <property type="protein sequence ID" value="UXI77264.1"/>
    <property type="molecule type" value="Genomic_DNA"/>
</dbReference>
<dbReference type="SUPFAM" id="SSF50475">
    <property type="entry name" value="FMN-binding split barrel"/>
    <property type="match status" value="1"/>
</dbReference>
<dbReference type="Pfam" id="PF01243">
    <property type="entry name" value="PNPOx_N"/>
    <property type="match status" value="1"/>
</dbReference>
<feature type="domain" description="Pyridoxamine 5'-phosphate oxidase N-terminal" evidence="2">
    <location>
        <begin position="21"/>
        <end position="140"/>
    </location>
</feature>
<evidence type="ECO:0000313" key="4">
    <source>
        <dbReference type="Proteomes" id="UP001064390"/>
    </source>
</evidence>
<reference evidence="3" key="1">
    <citation type="submission" date="2022-09" db="EMBL/GenBank/DDBJ databases">
        <title>Streptomyces vinaceusdrappus strain AC-40.</title>
        <authorList>
            <person name="Sedeek A.M."/>
            <person name="Salah I."/>
            <person name="Kamel H.L."/>
            <person name="Soltan M.A."/>
            <person name="Elsayed T.R."/>
        </authorList>
    </citation>
    <scope>NUCLEOTIDE SEQUENCE</scope>
    <source>
        <strain evidence="3">AC-40</strain>
    </source>
</reference>
<proteinExistence type="predicted"/>
<keyword evidence="4" id="KW-1185">Reference proteome</keyword>
<dbReference type="Proteomes" id="UP001064390">
    <property type="component" value="Chromosome"/>
</dbReference>
<dbReference type="RefSeq" id="WP_261698489.1">
    <property type="nucleotide sequence ID" value="NZ_CP104697.1"/>
</dbReference>
<sequence>MEITAPPRGPGQRRQDVLDRLERELDIWVATADPDGVPCMVPLWFVWHGDAVWLCTRAANPTGRNLRDGGRARLALGHTRDVVLIDGEAEVFGLREAPAGAAEAFAGAAEAFAAKTGWDPRGDGASYAWFRVRPLAVQAWHEVRELKGRHIMRDGAWTA</sequence>
<dbReference type="PANTHER" id="PTHR35176">
    <property type="entry name" value="HEME OXYGENASE HI_0854-RELATED"/>
    <property type="match status" value="1"/>
</dbReference>
<protein>
    <submittedName>
        <fullName evidence="3">Pyridoxamine 5'-phosphate oxidase family protein</fullName>
    </submittedName>
</protein>
<dbReference type="PANTHER" id="PTHR35176:SF4">
    <property type="entry name" value="PYRIDOXAMINE 5'-PHOSPHATE OXIDASE-RELATED FMN-BINDING"/>
    <property type="match status" value="1"/>
</dbReference>
<organism evidence="3 4">
    <name type="scientific">Streptomyces vinaceusdrappus</name>
    <dbReference type="NCBI Taxonomy" id="67376"/>
    <lineage>
        <taxon>Bacteria</taxon>
        <taxon>Bacillati</taxon>
        <taxon>Actinomycetota</taxon>
        <taxon>Actinomycetes</taxon>
        <taxon>Kitasatosporales</taxon>
        <taxon>Streptomycetaceae</taxon>
        <taxon>Streptomyces</taxon>
        <taxon>Streptomyces rochei group</taxon>
    </lineage>
</organism>
<dbReference type="InterPro" id="IPR052019">
    <property type="entry name" value="F420H2_bilvrd_red/Heme_oxyg"/>
</dbReference>